<dbReference type="InterPro" id="IPR006367">
    <property type="entry name" value="Sirohaem_synthase_N"/>
</dbReference>
<dbReference type="InterPro" id="IPR028161">
    <property type="entry name" value="Met8-like"/>
</dbReference>
<evidence type="ECO:0000259" key="7">
    <source>
        <dbReference type="Pfam" id="PF10414"/>
    </source>
</evidence>
<evidence type="ECO:0000313" key="9">
    <source>
        <dbReference type="EMBL" id="MBE6084505.1"/>
    </source>
</evidence>
<name>A0A927WLJ1_SELRU</name>
<keyword evidence="5" id="KW-0627">Porphyrin biosynthesis</keyword>
<keyword evidence="4" id="KW-0520">NAD</keyword>
<dbReference type="Gene3D" id="3.40.50.720">
    <property type="entry name" value="NAD(P)-binding Rossmann-like Domain"/>
    <property type="match status" value="1"/>
</dbReference>
<evidence type="ECO:0000256" key="5">
    <source>
        <dbReference type="ARBA" id="ARBA00023244"/>
    </source>
</evidence>
<dbReference type="Pfam" id="PF13241">
    <property type="entry name" value="NAD_binding_7"/>
    <property type="match status" value="1"/>
</dbReference>
<dbReference type="InterPro" id="IPR042518">
    <property type="entry name" value="SirC_C"/>
</dbReference>
<dbReference type="NCBIfam" id="TIGR01470">
    <property type="entry name" value="cysG_Nterm"/>
    <property type="match status" value="1"/>
</dbReference>
<organism evidence="9 10">
    <name type="scientific">Selenomonas ruminantium</name>
    <dbReference type="NCBI Taxonomy" id="971"/>
    <lineage>
        <taxon>Bacteria</taxon>
        <taxon>Bacillati</taxon>
        <taxon>Bacillota</taxon>
        <taxon>Negativicutes</taxon>
        <taxon>Selenomonadales</taxon>
        <taxon>Selenomonadaceae</taxon>
        <taxon>Selenomonas</taxon>
    </lineage>
</organism>
<evidence type="ECO:0000256" key="3">
    <source>
        <dbReference type="ARBA" id="ARBA00023002"/>
    </source>
</evidence>
<dbReference type="EC" id="1.3.1.76" evidence="2"/>
<keyword evidence="3" id="KW-0560">Oxidoreductase</keyword>
<dbReference type="SUPFAM" id="SSF51735">
    <property type="entry name" value="NAD(P)-binding Rossmann-fold domains"/>
    <property type="match status" value="1"/>
</dbReference>
<dbReference type="InterPro" id="IPR019478">
    <property type="entry name" value="Sirohaem_synthase_dimer_dom"/>
</dbReference>
<evidence type="ECO:0000256" key="2">
    <source>
        <dbReference type="ARBA" id="ARBA00012400"/>
    </source>
</evidence>
<comment type="caution">
    <text evidence="9">The sequence shown here is derived from an EMBL/GenBank/DDBJ whole genome shotgun (WGS) entry which is preliminary data.</text>
</comment>
<dbReference type="Pfam" id="PF14824">
    <property type="entry name" value="Sirohm_synth_M"/>
    <property type="match status" value="1"/>
</dbReference>
<dbReference type="Proteomes" id="UP000772151">
    <property type="component" value="Unassembled WGS sequence"/>
</dbReference>
<evidence type="ECO:0000256" key="6">
    <source>
        <dbReference type="ARBA" id="ARBA00047561"/>
    </source>
</evidence>
<reference evidence="9" key="1">
    <citation type="submission" date="2019-04" db="EMBL/GenBank/DDBJ databases">
        <title>Evolution of Biomass-Degrading Anaerobic Consortia Revealed by Metagenomics.</title>
        <authorList>
            <person name="Peng X."/>
        </authorList>
    </citation>
    <scope>NUCLEOTIDE SEQUENCE</scope>
    <source>
        <strain evidence="9">SIG242</strain>
    </source>
</reference>
<dbReference type="GO" id="GO:0004325">
    <property type="term" value="F:ferrochelatase activity"/>
    <property type="evidence" value="ECO:0007669"/>
    <property type="project" value="InterPro"/>
</dbReference>
<evidence type="ECO:0000313" key="10">
    <source>
        <dbReference type="Proteomes" id="UP000772151"/>
    </source>
</evidence>
<comment type="catalytic activity">
    <reaction evidence="6">
        <text>precorrin-2 + NAD(+) = sirohydrochlorin + NADH + 2 H(+)</text>
        <dbReference type="Rhea" id="RHEA:15613"/>
        <dbReference type="ChEBI" id="CHEBI:15378"/>
        <dbReference type="ChEBI" id="CHEBI:57540"/>
        <dbReference type="ChEBI" id="CHEBI:57945"/>
        <dbReference type="ChEBI" id="CHEBI:58351"/>
        <dbReference type="ChEBI" id="CHEBI:58827"/>
        <dbReference type="EC" id="1.3.1.76"/>
    </reaction>
</comment>
<comment type="pathway">
    <text evidence="1">Porphyrin-containing compound metabolism; siroheme biosynthesis; sirohydrochlorin from precorrin-2: step 1/1.</text>
</comment>
<dbReference type="GO" id="GO:0043115">
    <property type="term" value="F:precorrin-2 dehydrogenase activity"/>
    <property type="evidence" value="ECO:0007669"/>
    <property type="project" value="UniProtKB-EC"/>
</dbReference>
<dbReference type="Pfam" id="PF10414">
    <property type="entry name" value="CysG_dimeriser"/>
    <property type="match status" value="1"/>
</dbReference>
<dbReference type="SUPFAM" id="SSF75615">
    <property type="entry name" value="Siroheme synthase middle domains-like"/>
    <property type="match status" value="1"/>
</dbReference>
<dbReference type="GO" id="GO:0019354">
    <property type="term" value="P:siroheme biosynthetic process"/>
    <property type="evidence" value="ECO:0007669"/>
    <property type="project" value="InterPro"/>
</dbReference>
<proteinExistence type="predicted"/>
<dbReference type="InterPro" id="IPR036291">
    <property type="entry name" value="NAD(P)-bd_dom_sf"/>
</dbReference>
<protein>
    <recommendedName>
        <fullName evidence="2">precorrin-2 dehydrogenase</fullName>
        <ecNumber evidence="2">1.3.1.76</ecNumber>
    </recommendedName>
</protein>
<dbReference type="EMBL" id="SVCA01000002">
    <property type="protein sequence ID" value="MBE6084505.1"/>
    <property type="molecule type" value="Genomic_DNA"/>
</dbReference>
<feature type="domain" description="Sirohaem synthase dimerisation" evidence="7">
    <location>
        <begin position="166"/>
        <end position="218"/>
    </location>
</feature>
<dbReference type="Gene3D" id="1.10.8.610">
    <property type="entry name" value="SirC, precorrin-2 dehydrogenase, C-terminal helical domain-like"/>
    <property type="match status" value="1"/>
</dbReference>
<sequence length="233" mass="25211">MRGIHKRKVEGDQVLYPLNLELAGRSCAIIGGGQVACRKAKGLLAAGAQVTVIAPELTGSLQELARQDRISWRPEGYQQGMLQAIKPLLVFATADDKAANDAAIAEAKELGALVNAAADPEQTDFHVPSRIERGDLLLTVSTGGGSPAFSRLLRERLEQEYPNGFGDFLVRLSRLRQTVKGMPGGSREHERLWRQALTQHVIDLVRAGQLDQAEEEIKNGIINAGAQPQDGTC</sequence>
<dbReference type="InterPro" id="IPR028281">
    <property type="entry name" value="Sirohaem_synthase_central"/>
</dbReference>
<gene>
    <name evidence="9" type="ORF">E7203_03395</name>
</gene>
<accession>A0A927WLJ1</accession>
<evidence type="ECO:0000256" key="1">
    <source>
        <dbReference type="ARBA" id="ARBA00005010"/>
    </source>
</evidence>
<dbReference type="PANTHER" id="PTHR35330">
    <property type="entry name" value="SIROHEME BIOSYNTHESIS PROTEIN MET8"/>
    <property type="match status" value="1"/>
</dbReference>
<dbReference type="AlphaFoldDB" id="A0A927WLJ1"/>
<evidence type="ECO:0000256" key="4">
    <source>
        <dbReference type="ARBA" id="ARBA00023027"/>
    </source>
</evidence>
<evidence type="ECO:0000259" key="8">
    <source>
        <dbReference type="Pfam" id="PF14824"/>
    </source>
</evidence>
<feature type="domain" description="Siroheme synthase central" evidence="8">
    <location>
        <begin position="133"/>
        <end position="159"/>
    </location>
</feature>
<dbReference type="PANTHER" id="PTHR35330:SF1">
    <property type="entry name" value="SIROHEME BIOSYNTHESIS PROTEIN MET8"/>
    <property type="match status" value="1"/>
</dbReference>